<accession>A0A817AU29</accession>
<reference evidence="10" key="1">
    <citation type="submission" date="2021-01" db="EMBL/GenBank/DDBJ databases">
        <authorList>
            <consortium name="Genoscope - CEA"/>
            <person name="William W."/>
        </authorList>
    </citation>
    <scope>NUCLEOTIDE SEQUENCE</scope>
</reference>
<keyword evidence="6" id="KW-0520">NAD</keyword>
<dbReference type="InterPro" id="IPR000157">
    <property type="entry name" value="TIR_dom"/>
</dbReference>
<dbReference type="FunFam" id="3.40.50.10140:FF:000007">
    <property type="entry name" value="Disease resistance protein (TIR-NBS-LRR class)"/>
    <property type="match status" value="1"/>
</dbReference>
<dbReference type="FunFam" id="1.10.8.430:FF:000002">
    <property type="entry name" value="Disease resistance protein (TIR-NBS-LRR class)"/>
    <property type="match status" value="1"/>
</dbReference>
<organism evidence="10">
    <name type="scientific">Brassica napus</name>
    <name type="common">Rape</name>
    <dbReference type="NCBI Taxonomy" id="3708"/>
    <lineage>
        <taxon>Eukaryota</taxon>
        <taxon>Viridiplantae</taxon>
        <taxon>Streptophyta</taxon>
        <taxon>Embryophyta</taxon>
        <taxon>Tracheophyta</taxon>
        <taxon>Spermatophyta</taxon>
        <taxon>Magnoliopsida</taxon>
        <taxon>eudicotyledons</taxon>
        <taxon>Gunneridae</taxon>
        <taxon>Pentapetalae</taxon>
        <taxon>rosids</taxon>
        <taxon>malvids</taxon>
        <taxon>Brassicales</taxon>
        <taxon>Brassicaceae</taxon>
        <taxon>Brassiceae</taxon>
        <taxon>Brassica</taxon>
    </lineage>
</organism>
<dbReference type="GO" id="GO:0061809">
    <property type="term" value="F:NAD+ nucleosidase activity, cyclic ADP-ribose generating"/>
    <property type="evidence" value="ECO:0007669"/>
    <property type="project" value="UniProtKB-EC"/>
</dbReference>
<dbReference type="InterPro" id="IPR058192">
    <property type="entry name" value="WHD_ROQ1-like"/>
</dbReference>
<evidence type="ECO:0000256" key="2">
    <source>
        <dbReference type="ARBA" id="ARBA00022614"/>
    </source>
</evidence>
<dbReference type="InterPro" id="IPR011713">
    <property type="entry name" value="Leu-rich_rpt_3"/>
</dbReference>
<feature type="region of interest" description="Disordered" evidence="8">
    <location>
        <begin position="1100"/>
        <end position="1120"/>
    </location>
</feature>
<dbReference type="Gene3D" id="3.40.50.300">
    <property type="entry name" value="P-loop containing nucleotide triphosphate hydrolases"/>
    <property type="match status" value="1"/>
</dbReference>
<dbReference type="InterPro" id="IPR032675">
    <property type="entry name" value="LRR_dom_sf"/>
</dbReference>
<dbReference type="InterPro" id="IPR035897">
    <property type="entry name" value="Toll_tir_struct_dom_sf"/>
</dbReference>
<evidence type="ECO:0000256" key="7">
    <source>
        <dbReference type="ARBA" id="ARBA00047304"/>
    </source>
</evidence>
<dbReference type="SUPFAM" id="SSF46785">
    <property type="entry name" value="Winged helix' DNA-binding domain"/>
    <property type="match status" value="1"/>
</dbReference>
<keyword evidence="5" id="KW-0611">Plant defense</keyword>
<dbReference type="FunFam" id="3.40.50.300:FF:001002">
    <property type="entry name" value="Disease resistance protein (TIR-NBS-LRR class)"/>
    <property type="match status" value="1"/>
</dbReference>
<dbReference type="SUPFAM" id="SSF52540">
    <property type="entry name" value="P-loop containing nucleoside triphosphate hydrolases"/>
    <property type="match status" value="1"/>
</dbReference>
<dbReference type="SMART" id="SM00255">
    <property type="entry name" value="TIR"/>
    <property type="match status" value="1"/>
</dbReference>
<dbReference type="InterPro" id="IPR027417">
    <property type="entry name" value="P-loop_NTPase"/>
</dbReference>
<evidence type="ECO:0000256" key="5">
    <source>
        <dbReference type="ARBA" id="ARBA00022821"/>
    </source>
</evidence>
<dbReference type="GO" id="GO:0043531">
    <property type="term" value="F:ADP binding"/>
    <property type="evidence" value="ECO:0007669"/>
    <property type="project" value="InterPro"/>
</dbReference>
<dbReference type="Gene3D" id="3.40.50.10140">
    <property type="entry name" value="Toll/interleukin-1 receptor homology (TIR) domain"/>
    <property type="match status" value="1"/>
</dbReference>
<gene>
    <name evidence="10" type="ORF">DARMORV10_A04P19450.1</name>
</gene>
<evidence type="ECO:0000256" key="1">
    <source>
        <dbReference type="ARBA" id="ARBA00011982"/>
    </source>
</evidence>
<evidence type="ECO:0000256" key="3">
    <source>
        <dbReference type="ARBA" id="ARBA00022737"/>
    </source>
</evidence>
<comment type="catalytic activity">
    <reaction evidence="7">
        <text>NAD(+) + H2O = ADP-D-ribose + nicotinamide + H(+)</text>
        <dbReference type="Rhea" id="RHEA:16301"/>
        <dbReference type="ChEBI" id="CHEBI:15377"/>
        <dbReference type="ChEBI" id="CHEBI:15378"/>
        <dbReference type="ChEBI" id="CHEBI:17154"/>
        <dbReference type="ChEBI" id="CHEBI:57540"/>
        <dbReference type="ChEBI" id="CHEBI:57967"/>
        <dbReference type="EC" id="3.2.2.6"/>
    </reaction>
    <physiologicalReaction direction="left-to-right" evidence="7">
        <dbReference type="Rhea" id="RHEA:16302"/>
    </physiologicalReaction>
</comment>
<dbReference type="PANTHER" id="PTHR11017:SF467">
    <property type="entry name" value="TIR DOMAIN-CONTAINING PROTEIN"/>
    <property type="match status" value="1"/>
</dbReference>
<dbReference type="Pfam" id="PF00931">
    <property type="entry name" value="NB-ARC"/>
    <property type="match status" value="1"/>
</dbReference>
<keyword evidence="4" id="KW-0378">Hydrolase</keyword>
<dbReference type="SUPFAM" id="SSF52058">
    <property type="entry name" value="L domain-like"/>
    <property type="match status" value="1"/>
</dbReference>
<dbReference type="PANTHER" id="PTHR11017">
    <property type="entry name" value="LEUCINE-RICH REPEAT-CONTAINING PROTEIN"/>
    <property type="match status" value="1"/>
</dbReference>
<dbReference type="GO" id="GO:0006952">
    <property type="term" value="P:defense response"/>
    <property type="evidence" value="ECO:0007669"/>
    <property type="project" value="UniProtKB-KW"/>
</dbReference>
<dbReference type="EC" id="3.2.2.6" evidence="1"/>
<dbReference type="InterPro" id="IPR044974">
    <property type="entry name" value="Disease_R_plants"/>
</dbReference>
<dbReference type="EMBL" id="HG994358">
    <property type="protein sequence ID" value="CAF2280268.1"/>
    <property type="molecule type" value="Genomic_DNA"/>
</dbReference>
<dbReference type="FunFam" id="3.80.10.10:FF:000386">
    <property type="entry name" value="Disease resistance protein RPS4"/>
    <property type="match status" value="1"/>
</dbReference>
<dbReference type="AlphaFoldDB" id="A0A817AU29"/>
<dbReference type="InterPro" id="IPR042197">
    <property type="entry name" value="Apaf_helical"/>
</dbReference>
<dbReference type="SUPFAM" id="SSF52200">
    <property type="entry name" value="Toll/Interleukin receptor TIR domain"/>
    <property type="match status" value="1"/>
</dbReference>
<proteinExistence type="predicted"/>
<dbReference type="Pfam" id="PF23282">
    <property type="entry name" value="WHD_ROQ1"/>
    <property type="match status" value="1"/>
</dbReference>
<keyword evidence="2" id="KW-0433">Leucine-rich repeat</keyword>
<dbReference type="Pfam" id="PF01582">
    <property type="entry name" value="TIR"/>
    <property type="match status" value="1"/>
</dbReference>
<name>A0A817AU29_BRANA</name>
<sequence length="1120" mass="127352">MYNETLSICDLEDLNHSRSHELQHSLMASLPASSLSNTLRYHVFPSFHGPDVRKTFLSHVRKQFNNSGIMMFDDQGIERSQTLAPSLTQAIINSRISIVVLSKNYASSSWCLDELVKILECKRVNGQTVMTIFYGVDPSDVRKQAGNFGRAFNDTCVGKTDEERQRWTQALTDVSNILGEHFLNWDNESNLIEKVTRDVSHKLNVSQSRDFEGMVGLGVHITEINSLLFLEENGVRMVGICGHAGIGKTTIARALHSLLSSTFQLSCFVENVRGSHHTGLDEYGLKLCLQELLLSKILNQSGTRIFQLGAIKERLCHQKVLIIIDDVDHLEQLEALANDTTWFGPGSRIIVTTEDQELLKQHGINDTYHVNFPSDEEALEIFCRYAFRQSSPFNGFKKFAGRITRLCGNLPLGLRVVGSSLRGKSEDEWEVVTQRLETSLDRDIERVLRVGFESLHEKDQALFLQIAFFFNYKDDNHVKVMLDDSNFNVSHGLKTLVNKSLIFISIKGKIVMHKLLQQLGRQAIHRQDPWKRYILIDAPEISDVLENDTGTRSVTGISFDISRLSNDVFISEGAFKRMKNLQFLNVYNTTFHGTKSLHIPKDMEFPRRLRSLRWEAYPRKSLPPEFHPEYLVELIMRESQLQKLWEGTQPLTNLKKMDLEGSCHLKELPDLSKATNLERLVLNDCESLIELPSSFSSLHKLRVLKMVYCVKLQVVPNLNLASLEMVDMDGCSGLRSFPDISRNITTLVIAYTSVEELSASSIRLLSRLCHLDISGSRNLKTLTHVPESVTHLDLSYTSIEMIPDCIKCLHGLQHLYLAGCRKLRSLPELPISLMTVLAEGCESLVAVSCFLDTPNAQLNLSSCFKLSREARRAIIQQRFLRGWGCLPGRKIPAEFSHRGKGDHLVISTEGKSPFSVSSGFQVCLVISPNQHTGEGMFPELLCHRIGRSGWPVENLHVYYIPTFRTEHMFIFQSELLDKDRCLDVDNEILFQFSCEFHDIIECGIRINADEAVKSSGEDDDCSYEYEHSEASECTEKYDTTFGLTCDKVSKEEEDNARGNNHTDCWNWIVLCFDISDILRNFGRLVWERVQPNHDAFKTKDKIDDEEEATDQSNVLDDFTI</sequence>
<dbReference type="GO" id="GO:0007165">
    <property type="term" value="P:signal transduction"/>
    <property type="evidence" value="ECO:0007669"/>
    <property type="project" value="InterPro"/>
</dbReference>
<dbReference type="InterPro" id="IPR036390">
    <property type="entry name" value="WH_DNA-bd_sf"/>
</dbReference>
<evidence type="ECO:0000256" key="6">
    <source>
        <dbReference type="ARBA" id="ARBA00023027"/>
    </source>
</evidence>
<dbReference type="InterPro" id="IPR002182">
    <property type="entry name" value="NB-ARC"/>
</dbReference>
<dbReference type="PRINTS" id="PR00364">
    <property type="entry name" value="DISEASERSIST"/>
</dbReference>
<dbReference type="Gene3D" id="3.80.10.10">
    <property type="entry name" value="Ribonuclease Inhibitor"/>
    <property type="match status" value="2"/>
</dbReference>
<dbReference type="Proteomes" id="UP001295469">
    <property type="component" value="Chromosome A04"/>
</dbReference>
<dbReference type="InterPro" id="IPR003593">
    <property type="entry name" value="AAA+_ATPase"/>
</dbReference>
<dbReference type="PROSITE" id="PS50104">
    <property type="entry name" value="TIR"/>
    <property type="match status" value="1"/>
</dbReference>
<evidence type="ECO:0000256" key="8">
    <source>
        <dbReference type="SAM" id="MobiDB-lite"/>
    </source>
</evidence>
<evidence type="ECO:0000259" key="9">
    <source>
        <dbReference type="PROSITE" id="PS50104"/>
    </source>
</evidence>
<protein>
    <recommendedName>
        <fullName evidence="1">ADP-ribosyl cyclase/cyclic ADP-ribose hydrolase</fullName>
        <ecNumber evidence="1">3.2.2.6</ecNumber>
    </recommendedName>
</protein>
<evidence type="ECO:0000256" key="4">
    <source>
        <dbReference type="ARBA" id="ARBA00022801"/>
    </source>
</evidence>
<dbReference type="Gene3D" id="1.10.8.430">
    <property type="entry name" value="Helical domain of apoptotic protease-activating factors"/>
    <property type="match status" value="1"/>
</dbReference>
<evidence type="ECO:0000313" key="10">
    <source>
        <dbReference type="EMBL" id="CAF2280268.1"/>
    </source>
</evidence>
<dbReference type="SMART" id="SM00382">
    <property type="entry name" value="AAA"/>
    <property type="match status" value="1"/>
</dbReference>
<feature type="domain" description="TIR" evidence="9">
    <location>
        <begin position="39"/>
        <end position="203"/>
    </location>
</feature>
<keyword evidence="3" id="KW-0677">Repeat</keyword>
<dbReference type="Pfam" id="PF07725">
    <property type="entry name" value="LRR_3"/>
    <property type="match status" value="1"/>
</dbReference>